<sequence length="268" mass="30516">MTNYAWEAFMQSWLAESPAYLHHWIEEHGVDRASLSRVLDGLDIALRNEVLEHTSGGQEPNIFIPGLSEIAWWDNDRFPWIADLEAATEAITAEFESLGGLTGKRTLSKPSELADEGRWSAHYLYYTAKAYPRNLRACPRTVKTLEPVPGALGCGMTYFSVLDPGTHIAAHTGYTNAHLRCHLGLITPQGPRIRVGDDTREWERGKAFVFDDSFEHEVWNDSTEGRAVLLFDIWHPELTDIEIRAIAYLMETSRKLIYRSFWTKEFAS</sequence>
<organism evidence="5 6">
    <name type="scientific">Streptomyces yunnanensis</name>
    <dbReference type="NCBI Taxonomy" id="156453"/>
    <lineage>
        <taxon>Bacteria</taxon>
        <taxon>Bacillati</taxon>
        <taxon>Actinomycetota</taxon>
        <taxon>Actinomycetes</taxon>
        <taxon>Kitasatosporales</taxon>
        <taxon>Streptomycetaceae</taxon>
        <taxon>Streptomyces</taxon>
    </lineage>
</organism>
<evidence type="ECO:0000256" key="3">
    <source>
        <dbReference type="ARBA" id="ARBA00023002"/>
    </source>
</evidence>
<dbReference type="EMBL" id="CP095749">
    <property type="protein sequence ID" value="WEB42129.1"/>
    <property type="molecule type" value="Genomic_DNA"/>
</dbReference>
<dbReference type="InterPro" id="IPR051821">
    <property type="entry name" value="Asp/Asn_beta-hydroxylase"/>
</dbReference>
<gene>
    <name evidence="5" type="ORF">MOV08_24655</name>
</gene>
<keyword evidence="3" id="KW-0560">Oxidoreductase</keyword>
<reference evidence="5 6" key="1">
    <citation type="submission" date="2022-03" db="EMBL/GenBank/DDBJ databases">
        <title>Streptomyces yunnanensis P86,complete genome.</title>
        <authorList>
            <person name="Chen S."/>
            <person name="Zhang Q."/>
        </authorList>
    </citation>
    <scope>NUCLEOTIDE SEQUENCE [LARGE SCALE GENOMIC DNA]</scope>
    <source>
        <strain evidence="5 6">P86</strain>
    </source>
</reference>
<keyword evidence="2" id="KW-0223">Dioxygenase</keyword>
<name>A0ABY8AAW2_9ACTN</name>
<accession>A0ABY8AAW2</accession>
<dbReference type="InterPro" id="IPR007803">
    <property type="entry name" value="Asp/Arg/Pro-Hydrxlase"/>
</dbReference>
<keyword evidence="6" id="KW-1185">Reference proteome</keyword>
<proteinExistence type="inferred from homology"/>
<evidence type="ECO:0000313" key="5">
    <source>
        <dbReference type="EMBL" id="WEB42129.1"/>
    </source>
</evidence>
<protein>
    <submittedName>
        <fullName evidence="5">Aspartyl/asparaginyl beta-hydroxylase domain-containing protein</fullName>
    </submittedName>
</protein>
<comment type="similarity">
    <text evidence="1">Belongs to the aspartyl/asparaginyl beta-hydroxylase family.</text>
</comment>
<dbReference type="InterPro" id="IPR027443">
    <property type="entry name" value="IPNS-like_sf"/>
</dbReference>
<evidence type="ECO:0000259" key="4">
    <source>
        <dbReference type="Pfam" id="PF05118"/>
    </source>
</evidence>
<dbReference type="Proteomes" id="UP001218629">
    <property type="component" value="Chromosome"/>
</dbReference>
<dbReference type="RefSeq" id="WP_275308843.1">
    <property type="nucleotide sequence ID" value="NZ_CP095749.1"/>
</dbReference>
<dbReference type="Gene3D" id="2.60.120.330">
    <property type="entry name" value="B-lactam Antibiotic, Isopenicillin N Synthase, Chain"/>
    <property type="match status" value="1"/>
</dbReference>
<evidence type="ECO:0000256" key="2">
    <source>
        <dbReference type="ARBA" id="ARBA00022964"/>
    </source>
</evidence>
<dbReference type="SUPFAM" id="SSF51197">
    <property type="entry name" value="Clavaminate synthase-like"/>
    <property type="match status" value="1"/>
</dbReference>
<dbReference type="PANTHER" id="PTHR46332">
    <property type="entry name" value="ASPARTATE BETA-HYDROXYLASE DOMAIN-CONTAINING PROTEIN 2"/>
    <property type="match status" value="1"/>
</dbReference>
<dbReference type="PANTHER" id="PTHR46332:SF5">
    <property type="entry name" value="ASPARTATE BETA-HYDROXYLASE DOMAIN CONTAINING 2"/>
    <property type="match status" value="1"/>
</dbReference>
<dbReference type="Pfam" id="PF05118">
    <property type="entry name" value="Asp_Arg_Hydrox"/>
    <property type="match status" value="1"/>
</dbReference>
<evidence type="ECO:0000313" key="6">
    <source>
        <dbReference type="Proteomes" id="UP001218629"/>
    </source>
</evidence>
<evidence type="ECO:0000256" key="1">
    <source>
        <dbReference type="ARBA" id="ARBA00007730"/>
    </source>
</evidence>
<feature type="domain" description="Aspartyl/asparaginy/proline hydroxylase" evidence="4">
    <location>
        <begin position="86"/>
        <end position="236"/>
    </location>
</feature>